<dbReference type="InterPro" id="IPR012910">
    <property type="entry name" value="Plug_dom"/>
</dbReference>
<evidence type="ECO:0000256" key="7">
    <source>
        <dbReference type="ARBA" id="ARBA00023077"/>
    </source>
</evidence>
<evidence type="ECO:0000256" key="3">
    <source>
        <dbReference type="ARBA" id="ARBA00022448"/>
    </source>
</evidence>
<keyword evidence="7 12" id="KW-0798">TonB box</keyword>
<comment type="subcellular location">
    <subcellularLocation>
        <location evidence="1 11">Cell outer membrane</location>
        <topology evidence="1 11">Multi-pass membrane protein</topology>
    </subcellularLocation>
</comment>
<dbReference type="RefSeq" id="WP_120033766.1">
    <property type="nucleotide sequence ID" value="NZ_QVMU01000020.1"/>
</dbReference>
<comment type="caution">
    <text evidence="16">The sequence shown here is derived from an EMBL/GenBank/DDBJ whole genome shotgun (WGS) entry which is preliminary data.</text>
</comment>
<dbReference type="CDD" id="cd01347">
    <property type="entry name" value="ligand_gated_channel"/>
    <property type="match status" value="1"/>
</dbReference>
<evidence type="ECO:0000256" key="10">
    <source>
        <dbReference type="ARBA" id="ARBA00023237"/>
    </source>
</evidence>
<dbReference type="GO" id="GO:0009279">
    <property type="term" value="C:cell outer membrane"/>
    <property type="evidence" value="ECO:0007669"/>
    <property type="project" value="UniProtKB-SubCell"/>
</dbReference>
<dbReference type="EMBL" id="QVMU01000020">
    <property type="protein sequence ID" value="RJX68429.1"/>
    <property type="molecule type" value="Genomic_DNA"/>
</dbReference>
<dbReference type="PANTHER" id="PTHR30069">
    <property type="entry name" value="TONB-DEPENDENT OUTER MEMBRANE RECEPTOR"/>
    <property type="match status" value="1"/>
</dbReference>
<evidence type="ECO:0000259" key="14">
    <source>
        <dbReference type="Pfam" id="PF00593"/>
    </source>
</evidence>
<evidence type="ECO:0000256" key="2">
    <source>
        <dbReference type="ARBA" id="ARBA00008143"/>
    </source>
</evidence>
<keyword evidence="17" id="KW-1185">Reference proteome</keyword>
<proteinExistence type="inferred from homology"/>
<evidence type="ECO:0000259" key="15">
    <source>
        <dbReference type="Pfam" id="PF07715"/>
    </source>
</evidence>
<keyword evidence="4 11" id="KW-1134">Transmembrane beta strand</keyword>
<keyword evidence="9 16" id="KW-0675">Receptor</keyword>
<evidence type="ECO:0000256" key="11">
    <source>
        <dbReference type="PROSITE-ProRule" id="PRU01360"/>
    </source>
</evidence>
<sequence>MPTLYRTQSLVFALATTLAYPALAQDDLFDASLEDLLATEVVGVSKTKQLISEAPANVTVITAEDIARYGYQTVAEAISRLPGVAITRDNTYSYGGVRGMTSDAANYNSRFLLMINGHRINDGLYDQALVGHESIIDIHAIDRIEFIKGPGAIMYGGNALYGVINILTRSGRQIDGTELRMAAASNEGYSVSQISGGETDSGLQWTAQVSHTEESKHDESNLYGDYSARGRHTKAMGQLNGDNFNITMMLAEHQLQNSEVWTYQGDYYVSDIPETTRQLMLGGEYIWKIGHKTHITALGNISRFHDDFSRYDFGELWYRDVSNSDWISGELRLGSEAIEGQRWTMGIEWRRDLPLDNKYWYEPLENPTDVYFLDVDRTSVGGYIQGEFSLATDWMVVAGGRIDKIEYFDAEFSPRLSVIWTPTVSSTLKLIHSEAFRTPSAIEFGYGAEANYFGEKLTPEHMKSQELIYEYRQGALLTSVAIYHNQLEDGIGENIDAGYINTSTLTSQGIELAFNYRHNSGLGGYANYSYQDTSSKDNTPVMNSPENLIKVGIDGSWFENRLTSALEWQYTSEREVASESPKADAYHLVNLYMTMRPWNKGPELSFKAINVMDDDYGVSAYSFEFPGRSRELWFGITQVW</sequence>
<feature type="chain" id="PRO_5017338633" evidence="13">
    <location>
        <begin position="25"/>
        <end position="640"/>
    </location>
</feature>
<dbReference type="PANTHER" id="PTHR30069:SF29">
    <property type="entry name" value="HEMOGLOBIN AND HEMOGLOBIN-HAPTOGLOBIN-BINDING PROTEIN 1-RELATED"/>
    <property type="match status" value="1"/>
</dbReference>
<dbReference type="AlphaFoldDB" id="A0A3A6Q9C8"/>
<dbReference type="GO" id="GO:0015344">
    <property type="term" value="F:siderophore uptake transmembrane transporter activity"/>
    <property type="evidence" value="ECO:0007669"/>
    <property type="project" value="TreeGrafter"/>
</dbReference>
<keyword evidence="5 11" id="KW-0812">Transmembrane</keyword>
<dbReference type="Proteomes" id="UP000273252">
    <property type="component" value="Unassembled WGS sequence"/>
</dbReference>
<name>A0A3A6Q9C8_9VIBR</name>
<evidence type="ECO:0000256" key="12">
    <source>
        <dbReference type="RuleBase" id="RU003357"/>
    </source>
</evidence>
<evidence type="ECO:0000256" key="9">
    <source>
        <dbReference type="ARBA" id="ARBA00023170"/>
    </source>
</evidence>
<evidence type="ECO:0000256" key="1">
    <source>
        <dbReference type="ARBA" id="ARBA00004571"/>
    </source>
</evidence>
<dbReference type="Gene3D" id="2.170.130.10">
    <property type="entry name" value="TonB-dependent receptor, plug domain"/>
    <property type="match status" value="1"/>
</dbReference>
<evidence type="ECO:0000313" key="16">
    <source>
        <dbReference type="EMBL" id="RJX68429.1"/>
    </source>
</evidence>
<protein>
    <submittedName>
        <fullName evidence="16">TonB-dependent receptor</fullName>
    </submittedName>
</protein>
<keyword evidence="3 11" id="KW-0813">Transport</keyword>
<evidence type="ECO:0000256" key="13">
    <source>
        <dbReference type="SAM" id="SignalP"/>
    </source>
</evidence>
<dbReference type="GO" id="GO:0044718">
    <property type="term" value="P:siderophore transmembrane transport"/>
    <property type="evidence" value="ECO:0007669"/>
    <property type="project" value="TreeGrafter"/>
</dbReference>
<evidence type="ECO:0000256" key="4">
    <source>
        <dbReference type="ARBA" id="ARBA00022452"/>
    </source>
</evidence>
<evidence type="ECO:0000313" key="17">
    <source>
        <dbReference type="Proteomes" id="UP000273252"/>
    </source>
</evidence>
<dbReference type="InterPro" id="IPR000531">
    <property type="entry name" value="Beta-barrel_TonB"/>
</dbReference>
<dbReference type="Gene3D" id="2.40.170.20">
    <property type="entry name" value="TonB-dependent receptor, beta-barrel domain"/>
    <property type="match status" value="1"/>
</dbReference>
<dbReference type="PROSITE" id="PS52016">
    <property type="entry name" value="TONB_DEPENDENT_REC_3"/>
    <property type="match status" value="1"/>
</dbReference>
<dbReference type="SUPFAM" id="SSF56935">
    <property type="entry name" value="Porins"/>
    <property type="match status" value="1"/>
</dbReference>
<dbReference type="Pfam" id="PF07715">
    <property type="entry name" value="Plug"/>
    <property type="match status" value="1"/>
</dbReference>
<evidence type="ECO:0000256" key="8">
    <source>
        <dbReference type="ARBA" id="ARBA00023136"/>
    </source>
</evidence>
<dbReference type="Pfam" id="PF00593">
    <property type="entry name" value="TonB_dep_Rec_b-barrel"/>
    <property type="match status" value="1"/>
</dbReference>
<keyword evidence="8 11" id="KW-0472">Membrane</keyword>
<evidence type="ECO:0000256" key="5">
    <source>
        <dbReference type="ARBA" id="ARBA00022692"/>
    </source>
</evidence>
<keyword evidence="10 11" id="KW-0998">Cell outer membrane</keyword>
<keyword evidence="6 13" id="KW-0732">Signal</keyword>
<organism evidence="16 17">
    <name type="scientific">Vibrio sinensis</name>
    <dbReference type="NCBI Taxonomy" id="2302434"/>
    <lineage>
        <taxon>Bacteria</taxon>
        <taxon>Pseudomonadati</taxon>
        <taxon>Pseudomonadota</taxon>
        <taxon>Gammaproteobacteria</taxon>
        <taxon>Vibrionales</taxon>
        <taxon>Vibrionaceae</taxon>
        <taxon>Vibrio</taxon>
    </lineage>
</organism>
<gene>
    <name evidence="16" type="ORF">DZ860_17180</name>
</gene>
<dbReference type="InterPro" id="IPR037066">
    <property type="entry name" value="Plug_dom_sf"/>
</dbReference>
<accession>A0A3A6Q9C8</accession>
<evidence type="ECO:0000256" key="6">
    <source>
        <dbReference type="ARBA" id="ARBA00022729"/>
    </source>
</evidence>
<feature type="signal peptide" evidence="13">
    <location>
        <begin position="1"/>
        <end position="24"/>
    </location>
</feature>
<dbReference type="InterPro" id="IPR039426">
    <property type="entry name" value="TonB-dep_rcpt-like"/>
</dbReference>
<feature type="domain" description="TonB-dependent receptor-like beta-barrel" evidence="14">
    <location>
        <begin position="239"/>
        <end position="610"/>
    </location>
</feature>
<reference evidence="16 17" key="1">
    <citation type="submission" date="2018-08" db="EMBL/GenBank/DDBJ databases">
        <title>Vibrio isolated from the Eastern China Marginal Seas.</title>
        <authorList>
            <person name="Li Y."/>
        </authorList>
    </citation>
    <scope>NUCLEOTIDE SEQUENCE [LARGE SCALE GENOMIC DNA]</scope>
    <source>
        <strain evidence="16 17">BEI233</strain>
    </source>
</reference>
<feature type="domain" description="TonB-dependent receptor plug" evidence="15">
    <location>
        <begin position="52"/>
        <end position="163"/>
    </location>
</feature>
<comment type="similarity">
    <text evidence="2">Belongs to the TonB-dependent receptor family. Hemoglobin/haptoglobin binding protein subfamily.</text>
</comment>
<dbReference type="InterPro" id="IPR036942">
    <property type="entry name" value="Beta-barrel_TonB_sf"/>
</dbReference>